<dbReference type="Proteomes" id="UP000548326">
    <property type="component" value="Unassembled WGS sequence"/>
</dbReference>
<name>A0A841JG98_9SPHI</name>
<sequence>MDFRIPLRNNGIIGFMIKGFMKLKIVDLFVGAGGFTLDFKQFKAGDKALCSTLNGPMTQILDYPVFFYLS</sequence>
<comment type="caution">
    <text evidence="1">The sequence shown here is derived from an EMBL/GenBank/DDBJ whole genome shotgun (WGS) entry which is preliminary data.</text>
</comment>
<accession>A0A841JG98</accession>
<gene>
    <name evidence="1" type="ORF">HDF22_002747</name>
</gene>
<organism evidence="1 2">
    <name type="scientific">Mucilaginibacter lappiensis</name>
    <dbReference type="NCBI Taxonomy" id="354630"/>
    <lineage>
        <taxon>Bacteria</taxon>
        <taxon>Pseudomonadati</taxon>
        <taxon>Bacteroidota</taxon>
        <taxon>Sphingobacteriia</taxon>
        <taxon>Sphingobacteriales</taxon>
        <taxon>Sphingobacteriaceae</taxon>
        <taxon>Mucilaginibacter</taxon>
    </lineage>
</organism>
<protein>
    <submittedName>
        <fullName evidence="1">Uncharacterized protein</fullName>
    </submittedName>
</protein>
<proteinExistence type="predicted"/>
<evidence type="ECO:0000313" key="1">
    <source>
        <dbReference type="EMBL" id="MBB6128626.1"/>
    </source>
</evidence>
<dbReference type="AlphaFoldDB" id="A0A841JG98"/>
<reference evidence="1 2" key="1">
    <citation type="submission" date="2020-08" db="EMBL/GenBank/DDBJ databases">
        <title>Genomic Encyclopedia of Type Strains, Phase IV (KMG-V): Genome sequencing to study the core and pangenomes of soil and plant-associated prokaryotes.</title>
        <authorList>
            <person name="Whitman W."/>
        </authorList>
    </citation>
    <scope>NUCLEOTIDE SEQUENCE [LARGE SCALE GENOMIC DNA]</scope>
    <source>
        <strain evidence="1 2">MP601</strain>
    </source>
</reference>
<dbReference type="EMBL" id="JACHCA010000006">
    <property type="protein sequence ID" value="MBB6128626.1"/>
    <property type="molecule type" value="Genomic_DNA"/>
</dbReference>
<evidence type="ECO:0000313" key="2">
    <source>
        <dbReference type="Proteomes" id="UP000548326"/>
    </source>
</evidence>